<gene>
    <name evidence="2" type="ORF">CVT25_008359</name>
</gene>
<sequence length="606" mass="69596">MSPSKRYPRLLQRQVSKTIIRYIDSAITAPLKHRPFQKDDRMFSGLFSEFWQEHLMGIDLEHIYESKSDDPSWLSYYSNHAINSVRLVLAVRERNKNSPTLQGQPSPPLTLDSVTLKNVSHETFGQILHVLAEANEHLRLSEELDSHQASNRIYEEFKLAASNINLRHHYERKPDDPEWLARYSDQAINTVRLAMAVRARHGSTYHSHPYRLPVSVLSLDTVVLNDLTPEKFLDIFHQIVEAGRHATKDDINNNGNTPFNPDGATMEHPGNDGASEDSESEQDPGAFSEIDYGSDSTLHNAETVDDGIVDFELEEEFKQALEKWDANEAREDLPEDVIGPLLDSPKTRKITVSILRRALGVAKASNTVFKKDVDCILRELRREYRIAHTQPFLYRMITSYERPITPLIYGYLVLSSSAYILRSHCRPSQRTAYTPTVSNLLTGLDTVKKDLIAIIEDLNDFPDFQEIMLERVRITNIRLDVYQDTIGHCIEIGSKLQDIYFFEGPANKPHITLQHENCRELWIAIEVFMQYDEARFGKEYFQEFPGCLVKACGIMTLLRDIIDLKYLPACTQNEYLIKAVDGAKELLKKWHQRSVNSENSLYVTLQ</sequence>
<organism evidence="2 3">
    <name type="scientific">Psilocybe cyanescens</name>
    <dbReference type="NCBI Taxonomy" id="93625"/>
    <lineage>
        <taxon>Eukaryota</taxon>
        <taxon>Fungi</taxon>
        <taxon>Dikarya</taxon>
        <taxon>Basidiomycota</taxon>
        <taxon>Agaricomycotina</taxon>
        <taxon>Agaricomycetes</taxon>
        <taxon>Agaricomycetidae</taxon>
        <taxon>Agaricales</taxon>
        <taxon>Agaricineae</taxon>
        <taxon>Strophariaceae</taxon>
        <taxon>Psilocybe</taxon>
    </lineage>
</organism>
<name>A0A409WV51_PSICY</name>
<keyword evidence="3" id="KW-1185">Reference proteome</keyword>
<comment type="caution">
    <text evidence="2">The sequence shown here is derived from an EMBL/GenBank/DDBJ whole genome shotgun (WGS) entry which is preliminary data.</text>
</comment>
<evidence type="ECO:0000313" key="3">
    <source>
        <dbReference type="Proteomes" id="UP000283269"/>
    </source>
</evidence>
<dbReference type="OrthoDB" id="3094069at2759"/>
<feature type="region of interest" description="Disordered" evidence="1">
    <location>
        <begin position="247"/>
        <end position="298"/>
    </location>
</feature>
<dbReference type="EMBL" id="NHYD01003146">
    <property type="protein sequence ID" value="PPQ82398.1"/>
    <property type="molecule type" value="Genomic_DNA"/>
</dbReference>
<reference evidence="2 3" key="1">
    <citation type="journal article" date="2018" name="Evol. Lett.">
        <title>Horizontal gene cluster transfer increased hallucinogenic mushroom diversity.</title>
        <authorList>
            <person name="Reynolds H.T."/>
            <person name="Vijayakumar V."/>
            <person name="Gluck-Thaler E."/>
            <person name="Korotkin H.B."/>
            <person name="Matheny P.B."/>
            <person name="Slot J.C."/>
        </authorList>
    </citation>
    <scope>NUCLEOTIDE SEQUENCE [LARGE SCALE GENOMIC DNA]</scope>
    <source>
        <strain evidence="2 3">2631</strain>
    </source>
</reference>
<protein>
    <submittedName>
        <fullName evidence="2">Uncharacterized protein</fullName>
    </submittedName>
</protein>
<dbReference type="InParanoid" id="A0A409WV51"/>
<evidence type="ECO:0000256" key="1">
    <source>
        <dbReference type="SAM" id="MobiDB-lite"/>
    </source>
</evidence>
<evidence type="ECO:0000313" key="2">
    <source>
        <dbReference type="EMBL" id="PPQ82398.1"/>
    </source>
</evidence>
<accession>A0A409WV51</accession>
<proteinExistence type="predicted"/>
<dbReference type="AlphaFoldDB" id="A0A409WV51"/>
<dbReference type="Proteomes" id="UP000283269">
    <property type="component" value="Unassembled WGS sequence"/>
</dbReference>